<gene>
    <name evidence="3" type="ORF">Esi_0271_0034</name>
</gene>
<sequence length="85" mass="9260">MTQRLKLLHEEKTALSSELRTLSAKGSSSSTVRLVAADNAMAAMVTSGIIGVFAGGALARFLAARRGRSRLSRRQQDKDKDRHFT</sequence>
<protein>
    <submittedName>
        <fullName evidence="3">Uncharacterized protein</fullName>
    </submittedName>
</protein>
<dbReference type="EMBL" id="FN649760">
    <property type="protein sequence ID" value="CBN79607.1"/>
    <property type="molecule type" value="Genomic_DNA"/>
</dbReference>
<dbReference type="AlphaFoldDB" id="D8LJU1"/>
<proteinExistence type="predicted"/>
<feature type="region of interest" description="Disordered" evidence="1">
    <location>
        <begin position="66"/>
        <end position="85"/>
    </location>
</feature>
<feature type="transmembrane region" description="Helical" evidence="2">
    <location>
        <begin position="40"/>
        <end position="63"/>
    </location>
</feature>
<organism evidence="3 4">
    <name type="scientific">Ectocarpus siliculosus</name>
    <name type="common">Brown alga</name>
    <name type="synonym">Conferva siliculosa</name>
    <dbReference type="NCBI Taxonomy" id="2880"/>
    <lineage>
        <taxon>Eukaryota</taxon>
        <taxon>Sar</taxon>
        <taxon>Stramenopiles</taxon>
        <taxon>Ochrophyta</taxon>
        <taxon>PX clade</taxon>
        <taxon>Phaeophyceae</taxon>
        <taxon>Ectocarpales</taxon>
        <taxon>Ectocarpaceae</taxon>
        <taxon>Ectocarpus</taxon>
    </lineage>
</organism>
<keyword evidence="2" id="KW-0472">Membrane</keyword>
<evidence type="ECO:0000256" key="2">
    <source>
        <dbReference type="SAM" id="Phobius"/>
    </source>
</evidence>
<accession>D8LJU1</accession>
<evidence type="ECO:0000256" key="1">
    <source>
        <dbReference type="SAM" id="MobiDB-lite"/>
    </source>
</evidence>
<evidence type="ECO:0000313" key="3">
    <source>
        <dbReference type="EMBL" id="CBN79607.1"/>
    </source>
</evidence>
<reference evidence="3 4" key="1">
    <citation type="journal article" date="2010" name="Nature">
        <title>The Ectocarpus genome and the independent evolution of multicellularity in brown algae.</title>
        <authorList>
            <person name="Cock J.M."/>
            <person name="Sterck L."/>
            <person name="Rouze P."/>
            <person name="Scornet D."/>
            <person name="Allen A.E."/>
            <person name="Amoutzias G."/>
            <person name="Anthouard V."/>
            <person name="Artiguenave F."/>
            <person name="Aury J.M."/>
            <person name="Badger J.H."/>
            <person name="Beszteri B."/>
            <person name="Billiau K."/>
            <person name="Bonnet E."/>
            <person name="Bothwell J.H."/>
            <person name="Bowler C."/>
            <person name="Boyen C."/>
            <person name="Brownlee C."/>
            <person name="Carrano C.J."/>
            <person name="Charrier B."/>
            <person name="Cho G.Y."/>
            <person name="Coelho S.M."/>
            <person name="Collen J."/>
            <person name="Corre E."/>
            <person name="Da Silva C."/>
            <person name="Delage L."/>
            <person name="Delaroque N."/>
            <person name="Dittami S.M."/>
            <person name="Doulbeau S."/>
            <person name="Elias M."/>
            <person name="Farnham G."/>
            <person name="Gachon C.M."/>
            <person name="Gschloessl B."/>
            <person name="Heesch S."/>
            <person name="Jabbari K."/>
            <person name="Jubin C."/>
            <person name="Kawai H."/>
            <person name="Kimura K."/>
            <person name="Kloareg B."/>
            <person name="Kupper F.C."/>
            <person name="Lang D."/>
            <person name="Le Bail A."/>
            <person name="Leblanc C."/>
            <person name="Lerouge P."/>
            <person name="Lohr M."/>
            <person name="Lopez P.J."/>
            <person name="Martens C."/>
            <person name="Maumus F."/>
            <person name="Michel G."/>
            <person name="Miranda-Saavedra D."/>
            <person name="Morales J."/>
            <person name="Moreau H."/>
            <person name="Motomura T."/>
            <person name="Nagasato C."/>
            <person name="Napoli C.A."/>
            <person name="Nelson D.R."/>
            <person name="Nyvall-Collen P."/>
            <person name="Peters A.F."/>
            <person name="Pommier C."/>
            <person name="Potin P."/>
            <person name="Poulain J."/>
            <person name="Quesneville H."/>
            <person name="Read B."/>
            <person name="Rensing S.A."/>
            <person name="Ritter A."/>
            <person name="Rousvoal S."/>
            <person name="Samanta M."/>
            <person name="Samson G."/>
            <person name="Schroeder D.C."/>
            <person name="Segurens B."/>
            <person name="Strittmatter M."/>
            <person name="Tonon T."/>
            <person name="Tregear J.W."/>
            <person name="Valentin K."/>
            <person name="von Dassow P."/>
            <person name="Yamagishi T."/>
            <person name="Van de Peer Y."/>
            <person name="Wincker P."/>
        </authorList>
    </citation>
    <scope>NUCLEOTIDE SEQUENCE [LARGE SCALE GENOMIC DNA]</scope>
    <source>
        <strain evidence="4">Ec32 / CCAP1310/4</strain>
    </source>
</reference>
<name>D8LJU1_ECTSI</name>
<keyword evidence="2" id="KW-1133">Transmembrane helix</keyword>
<feature type="compositionally biased region" description="Basic and acidic residues" evidence="1">
    <location>
        <begin position="74"/>
        <end position="85"/>
    </location>
</feature>
<dbReference type="InParanoid" id="D8LJU1"/>
<evidence type="ECO:0000313" key="4">
    <source>
        <dbReference type="Proteomes" id="UP000002630"/>
    </source>
</evidence>
<dbReference type="Proteomes" id="UP000002630">
    <property type="component" value="Unassembled WGS sequence"/>
</dbReference>
<keyword evidence="2" id="KW-0812">Transmembrane</keyword>
<keyword evidence="4" id="KW-1185">Reference proteome</keyword>